<evidence type="ECO:0000256" key="3">
    <source>
        <dbReference type="PROSITE-ProRule" id="PRU00221"/>
    </source>
</evidence>
<dbReference type="EMBL" id="KB467831">
    <property type="protein sequence ID" value="PCH33569.1"/>
    <property type="molecule type" value="Genomic_DNA"/>
</dbReference>
<dbReference type="InterPro" id="IPR036322">
    <property type="entry name" value="WD40_repeat_dom_sf"/>
</dbReference>
<dbReference type="Gene3D" id="2.130.10.10">
    <property type="entry name" value="YVTN repeat-like/Quinoprotein amine dehydrogenase"/>
    <property type="match status" value="1"/>
</dbReference>
<feature type="repeat" description="WD" evidence="3">
    <location>
        <begin position="243"/>
        <end position="269"/>
    </location>
</feature>
<feature type="compositionally biased region" description="Basic and acidic residues" evidence="4">
    <location>
        <begin position="9"/>
        <end position="19"/>
    </location>
</feature>
<reference evidence="5 6" key="1">
    <citation type="journal article" date="2012" name="Science">
        <title>The Paleozoic origin of enzymatic lignin decomposition reconstructed from 31 fungal genomes.</title>
        <authorList>
            <person name="Floudas D."/>
            <person name="Binder M."/>
            <person name="Riley R."/>
            <person name="Barry K."/>
            <person name="Blanchette R.A."/>
            <person name="Henrissat B."/>
            <person name="Martinez A.T."/>
            <person name="Otillar R."/>
            <person name="Spatafora J.W."/>
            <person name="Yadav J.S."/>
            <person name="Aerts A."/>
            <person name="Benoit I."/>
            <person name="Boyd A."/>
            <person name="Carlson A."/>
            <person name="Copeland A."/>
            <person name="Coutinho P.M."/>
            <person name="de Vries R.P."/>
            <person name="Ferreira P."/>
            <person name="Findley K."/>
            <person name="Foster B."/>
            <person name="Gaskell J."/>
            <person name="Glotzer D."/>
            <person name="Gorecki P."/>
            <person name="Heitman J."/>
            <person name="Hesse C."/>
            <person name="Hori C."/>
            <person name="Igarashi K."/>
            <person name="Jurgens J.A."/>
            <person name="Kallen N."/>
            <person name="Kersten P."/>
            <person name="Kohler A."/>
            <person name="Kuees U."/>
            <person name="Kumar T.K.A."/>
            <person name="Kuo A."/>
            <person name="LaButti K."/>
            <person name="Larrondo L.F."/>
            <person name="Lindquist E."/>
            <person name="Ling A."/>
            <person name="Lombard V."/>
            <person name="Lucas S."/>
            <person name="Lundell T."/>
            <person name="Martin R."/>
            <person name="McLaughlin D.J."/>
            <person name="Morgenstern I."/>
            <person name="Morin E."/>
            <person name="Murat C."/>
            <person name="Nagy L.G."/>
            <person name="Nolan M."/>
            <person name="Ohm R.A."/>
            <person name="Patyshakuliyeva A."/>
            <person name="Rokas A."/>
            <person name="Ruiz-Duenas F.J."/>
            <person name="Sabat G."/>
            <person name="Salamov A."/>
            <person name="Samejima M."/>
            <person name="Schmutz J."/>
            <person name="Slot J.C."/>
            <person name="St John F."/>
            <person name="Stenlid J."/>
            <person name="Sun H."/>
            <person name="Sun S."/>
            <person name="Syed K."/>
            <person name="Tsang A."/>
            <person name="Wiebenga A."/>
            <person name="Young D."/>
            <person name="Pisabarro A."/>
            <person name="Eastwood D.C."/>
            <person name="Martin F."/>
            <person name="Cullen D."/>
            <person name="Grigoriev I.V."/>
            <person name="Hibbett D.S."/>
        </authorList>
    </citation>
    <scope>NUCLEOTIDE SEQUENCE [LARGE SCALE GENOMIC DNA]</scope>
    <source>
        <strain evidence="5 6">MD-104</strain>
    </source>
</reference>
<evidence type="ECO:0000313" key="6">
    <source>
        <dbReference type="Proteomes" id="UP000218811"/>
    </source>
</evidence>
<accession>A0A2H3J497</accession>
<keyword evidence="1 3" id="KW-0853">WD repeat</keyword>
<dbReference type="AlphaFoldDB" id="A0A2H3J497"/>
<keyword evidence="2" id="KW-0677">Repeat</keyword>
<dbReference type="OMA" id="ANDTHYL"/>
<dbReference type="SUPFAM" id="SSF50978">
    <property type="entry name" value="WD40 repeat-like"/>
    <property type="match status" value="1"/>
</dbReference>
<protein>
    <submittedName>
        <fullName evidence="5">WD40 repeat-like protein</fullName>
    </submittedName>
</protein>
<gene>
    <name evidence="5" type="ORF">WOLCODRAFT_135197</name>
</gene>
<dbReference type="PANTHER" id="PTHR44019:SF8">
    <property type="entry name" value="POC1 CENTRIOLAR PROTEIN HOMOLOG"/>
    <property type="match status" value="1"/>
</dbReference>
<name>A0A2H3J497_WOLCO</name>
<feature type="repeat" description="WD" evidence="3">
    <location>
        <begin position="512"/>
        <end position="534"/>
    </location>
</feature>
<dbReference type="STRING" id="742152.A0A2H3J497"/>
<dbReference type="InterPro" id="IPR050505">
    <property type="entry name" value="WDR55/POC1"/>
</dbReference>
<sequence>MTDDDDRAVEEVLTRHDISDEAPTPRSKYDNNESSDSEHEYEQYHSALSLADNANWQPLKKISRISAAEKSAGDLSIRLAALSVSESAARMSKENAKRHRTINHRGGLTVDFLTRADPATARPGKMFLWDELPISLCFGRSNDFHCYDSLQAVSTISRAPGSINNIIQNNGTIVMSSAVLGGGFNDAFGQDETEDTRNRPYNRDGTLVVWREGKEYVLQAHQRRVQSVMSDADMLSQFQYYTVNDVQWNPAFPERFVSSGADGTVQSWDCTTVREGATPKRVSRVKYEGCEPQSLQFKPGESLLAIEASDGYVYLQKDAPNSARRPTGLSLAPDIGHCTAHMVWGTGLSSDYLFASSHASDESDCTGYHKAFDWRRAISVVDFDAQEAGQKMAIAESGDILAIATEAANDTHYLKLYDVRRLMKRVAQKVELDPYESEEGARFEVNSLAFSPDGIYLAVARNDNTVQVYDSRFLNHGVLYSFAHQGAAAVSRESFGAVKASWVSGTPRGVGLVTGGTDGCVRLWDTRQAAEDPSNGRALASCADDIAYFLLGDTGSRDYALIVGECSGTVTVFSRTGPNWPED</sequence>
<dbReference type="Pfam" id="PF00400">
    <property type="entry name" value="WD40"/>
    <property type="match status" value="2"/>
</dbReference>
<organism evidence="5 6">
    <name type="scientific">Wolfiporia cocos (strain MD-104)</name>
    <name type="common">Brown rot fungus</name>
    <dbReference type="NCBI Taxonomy" id="742152"/>
    <lineage>
        <taxon>Eukaryota</taxon>
        <taxon>Fungi</taxon>
        <taxon>Dikarya</taxon>
        <taxon>Basidiomycota</taxon>
        <taxon>Agaricomycotina</taxon>
        <taxon>Agaricomycetes</taxon>
        <taxon>Polyporales</taxon>
        <taxon>Phaeolaceae</taxon>
        <taxon>Wolfiporia</taxon>
    </lineage>
</organism>
<proteinExistence type="predicted"/>
<dbReference type="InterPro" id="IPR015943">
    <property type="entry name" value="WD40/YVTN_repeat-like_dom_sf"/>
</dbReference>
<dbReference type="SMART" id="SM00320">
    <property type="entry name" value="WD40"/>
    <property type="match status" value="3"/>
</dbReference>
<dbReference type="PROSITE" id="PS50082">
    <property type="entry name" value="WD_REPEATS_2"/>
    <property type="match status" value="3"/>
</dbReference>
<keyword evidence="6" id="KW-1185">Reference proteome</keyword>
<evidence type="ECO:0000256" key="1">
    <source>
        <dbReference type="ARBA" id="ARBA00022574"/>
    </source>
</evidence>
<feature type="region of interest" description="Disordered" evidence="4">
    <location>
        <begin position="1"/>
        <end position="39"/>
    </location>
</feature>
<feature type="repeat" description="WD" evidence="3">
    <location>
        <begin position="438"/>
        <end position="470"/>
    </location>
</feature>
<evidence type="ECO:0000256" key="4">
    <source>
        <dbReference type="SAM" id="MobiDB-lite"/>
    </source>
</evidence>
<feature type="compositionally biased region" description="Basic and acidic residues" evidence="4">
    <location>
        <begin position="27"/>
        <end position="39"/>
    </location>
</feature>
<evidence type="ECO:0000256" key="2">
    <source>
        <dbReference type="ARBA" id="ARBA00022737"/>
    </source>
</evidence>
<dbReference type="InterPro" id="IPR001680">
    <property type="entry name" value="WD40_rpt"/>
</dbReference>
<dbReference type="PANTHER" id="PTHR44019">
    <property type="entry name" value="WD REPEAT-CONTAINING PROTEIN 55"/>
    <property type="match status" value="1"/>
</dbReference>
<evidence type="ECO:0000313" key="5">
    <source>
        <dbReference type="EMBL" id="PCH33569.1"/>
    </source>
</evidence>
<dbReference type="OrthoDB" id="10248252at2759"/>
<dbReference type="Proteomes" id="UP000218811">
    <property type="component" value="Unassembled WGS sequence"/>
</dbReference>